<dbReference type="GO" id="GO:0008017">
    <property type="term" value="F:microtubule binding"/>
    <property type="evidence" value="ECO:0007669"/>
    <property type="project" value="InterPro"/>
</dbReference>
<dbReference type="AlphaFoldDB" id="A0A8C9UJY4"/>
<dbReference type="Ensembl" id="ENSSDAT00000003594.1">
    <property type="protein sequence ID" value="ENSSDAP00000003109.1"/>
    <property type="gene ID" value="ENSSDAG00000002963.1"/>
</dbReference>
<evidence type="ECO:0000313" key="2">
    <source>
        <dbReference type="Proteomes" id="UP000694422"/>
    </source>
</evidence>
<reference evidence="1" key="1">
    <citation type="submission" date="2025-08" db="UniProtKB">
        <authorList>
            <consortium name="Ensembl"/>
        </authorList>
    </citation>
    <scope>IDENTIFICATION</scope>
</reference>
<dbReference type="InterPro" id="IPR036572">
    <property type="entry name" value="Doublecortin_dom_sf"/>
</dbReference>
<name>A0A8C9UJY4_SPEDA</name>
<organism evidence="1 2">
    <name type="scientific">Spermophilus dauricus</name>
    <name type="common">Daurian ground squirrel</name>
    <dbReference type="NCBI Taxonomy" id="99837"/>
    <lineage>
        <taxon>Eukaryota</taxon>
        <taxon>Metazoa</taxon>
        <taxon>Chordata</taxon>
        <taxon>Craniata</taxon>
        <taxon>Vertebrata</taxon>
        <taxon>Euteleostomi</taxon>
        <taxon>Mammalia</taxon>
        <taxon>Eutheria</taxon>
        <taxon>Euarchontoglires</taxon>
        <taxon>Glires</taxon>
        <taxon>Rodentia</taxon>
        <taxon>Sciuromorpha</taxon>
        <taxon>Sciuridae</taxon>
        <taxon>Xerinae</taxon>
        <taxon>Marmotini</taxon>
        <taxon>Spermophilus</taxon>
    </lineage>
</organism>
<reference evidence="1" key="2">
    <citation type="submission" date="2025-09" db="UniProtKB">
        <authorList>
            <consortium name="Ensembl"/>
        </authorList>
    </citation>
    <scope>IDENTIFICATION</scope>
</reference>
<evidence type="ECO:0000313" key="1">
    <source>
        <dbReference type="Ensembl" id="ENSSDAP00000003109.1"/>
    </source>
</evidence>
<dbReference type="PANTHER" id="PTHR46302">
    <property type="entry name" value="DOUBLECORTIN DOMAIN-CONTAINING PROTEIN 1"/>
    <property type="match status" value="1"/>
</dbReference>
<protein>
    <submittedName>
        <fullName evidence="1">Uncharacterized protein</fullName>
    </submittedName>
</protein>
<dbReference type="InterPro" id="IPR043188">
    <property type="entry name" value="DCDC1"/>
</dbReference>
<dbReference type="GO" id="GO:0035556">
    <property type="term" value="P:intracellular signal transduction"/>
    <property type="evidence" value="ECO:0007669"/>
    <property type="project" value="InterPro"/>
</dbReference>
<dbReference type="Gene3D" id="3.10.20.230">
    <property type="entry name" value="Doublecortin domain"/>
    <property type="match status" value="1"/>
</dbReference>
<dbReference type="Proteomes" id="UP000694422">
    <property type="component" value="Unplaced"/>
</dbReference>
<accession>A0A8C9UJY4</accession>
<dbReference type="CDD" id="cd17159">
    <property type="entry name" value="DCX4_DCDC5"/>
    <property type="match status" value="1"/>
</dbReference>
<keyword evidence="2" id="KW-1185">Reference proteome</keyword>
<dbReference type="SUPFAM" id="SSF89837">
    <property type="entry name" value="Doublecortin (DC)"/>
    <property type="match status" value="1"/>
</dbReference>
<sequence>MVPTKSPVQPVVVEGGWTEQTQEEIKLMELIRHTEAQLLEVQELQSKQNSPVATKHKAVKQSSLYKQPNTKRVWAYLNGGRPEDGTYAWGRTVLLDNCSSRLKMTHPARSLYTRDGELIQSWDDIERDMVICVSMGHDFITQKELKQVVEVRANYARIRRQLGPQATDLVVLPSSELLSLVHLHN</sequence>
<dbReference type="GO" id="GO:1902412">
    <property type="term" value="P:regulation of mitotic cytokinesis"/>
    <property type="evidence" value="ECO:0007669"/>
    <property type="project" value="InterPro"/>
</dbReference>
<dbReference type="GO" id="GO:0030496">
    <property type="term" value="C:midbody"/>
    <property type="evidence" value="ECO:0007669"/>
    <property type="project" value="TreeGrafter"/>
</dbReference>
<dbReference type="PANTHER" id="PTHR46302:SF3">
    <property type="entry name" value="DOUBLECORTIN DOMAIN-CONTAINING PROTEIN 1"/>
    <property type="match status" value="1"/>
</dbReference>
<proteinExistence type="predicted"/>